<dbReference type="RefSeq" id="WP_060777653.1">
    <property type="nucleotide sequence ID" value="NZ_CAJHLF010000001.1"/>
</dbReference>
<dbReference type="FunFam" id="3.40.50.300:FF:000309">
    <property type="entry name" value="ABC transporter ATP-binding protein"/>
    <property type="match status" value="1"/>
</dbReference>
<reference evidence="7" key="2">
    <citation type="submission" date="2022-09" db="EMBL/GenBank/DDBJ databases">
        <title>Aerococcus urinae taxonomy study.</title>
        <authorList>
            <person name="Christensen J."/>
            <person name="Senneby E."/>
        </authorList>
    </citation>
    <scope>NUCLEOTIDE SEQUENCE</scope>
    <source>
        <strain evidence="7">NLD-066-U95</strain>
    </source>
</reference>
<dbReference type="InterPro" id="IPR003593">
    <property type="entry name" value="AAA+_ATPase"/>
</dbReference>
<evidence type="ECO:0000313" key="8">
    <source>
        <dbReference type="EMBL" id="QPS01524.1"/>
    </source>
</evidence>
<dbReference type="Pfam" id="PF12848">
    <property type="entry name" value="ABC_tran_Xtn"/>
    <property type="match status" value="1"/>
</dbReference>
<dbReference type="GeneID" id="35767743"/>
<dbReference type="GO" id="GO:0016887">
    <property type="term" value="F:ATP hydrolysis activity"/>
    <property type="evidence" value="ECO:0007669"/>
    <property type="project" value="InterPro"/>
</dbReference>
<evidence type="ECO:0000259" key="6">
    <source>
        <dbReference type="PROSITE" id="PS50893"/>
    </source>
</evidence>
<reference evidence="8 9" key="1">
    <citation type="submission" date="2020-12" db="EMBL/GenBank/DDBJ databases">
        <title>FDA dAtabase for Regulatory Grade micrObial Sequences (FDA-ARGOS): Supporting development and validation of Infectious Disease Dx tests.</title>
        <authorList>
            <person name="Sproer C."/>
            <person name="Gronow S."/>
            <person name="Severitt S."/>
            <person name="Schroder I."/>
            <person name="Tallon L."/>
            <person name="Sadzewicz L."/>
            <person name="Zhao X."/>
            <person name="Boylan J."/>
            <person name="Ott S."/>
            <person name="Bowen H."/>
            <person name="Vavikolanu K."/>
            <person name="Mehta A."/>
            <person name="Aluvathingal J."/>
            <person name="Nadendla S."/>
            <person name="Lowell S."/>
            <person name="Myers T."/>
            <person name="Yan Y."/>
            <person name="Sichtig H."/>
        </authorList>
    </citation>
    <scope>NUCLEOTIDE SEQUENCE [LARGE SCALE GENOMIC DNA]</scope>
    <source>
        <strain evidence="8 9">FDAARGOS_911</strain>
    </source>
</reference>
<keyword evidence="4" id="KW-0175">Coiled coil</keyword>
<dbReference type="Gene3D" id="1.10.287.380">
    <property type="entry name" value="Valyl-tRNA synthetase, C-terminal domain"/>
    <property type="match status" value="1"/>
</dbReference>
<evidence type="ECO:0000256" key="2">
    <source>
        <dbReference type="ARBA" id="ARBA00022741"/>
    </source>
</evidence>
<name>A0A120I9J8_9LACT</name>
<keyword evidence="2" id="KW-0547">Nucleotide-binding</keyword>
<dbReference type="AlphaFoldDB" id="A0A120I9J8"/>
<accession>A0A120I9J8</accession>
<dbReference type="EMBL" id="JAOTML010000004">
    <property type="protein sequence ID" value="MCY3053248.1"/>
    <property type="molecule type" value="Genomic_DNA"/>
</dbReference>
<dbReference type="PROSITE" id="PS50893">
    <property type="entry name" value="ABC_TRANSPORTER_2"/>
    <property type="match status" value="2"/>
</dbReference>
<dbReference type="PANTHER" id="PTHR42855">
    <property type="entry name" value="ABC TRANSPORTER ATP-BINDING SUBUNIT"/>
    <property type="match status" value="1"/>
</dbReference>
<dbReference type="InterPro" id="IPR032781">
    <property type="entry name" value="ABC_tran_Xtn"/>
</dbReference>
<dbReference type="CDD" id="cd03221">
    <property type="entry name" value="ABCF_EF-3"/>
    <property type="match status" value="2"/>
</dbReference>
<feature type="domain" description="ABC transporter" evidence="6">
    <location>
        <begin position="4"/>
        <end position="261"/>
    </location>
</feature>
<evidence type="ECO:0000313" key="10">
    <source>
        <dbReference type="Proteomes" id="UP001069145"/>
    </source>
</evidence>
<dbReference type="InterPro" id="IPR037118">
    <property type="entry name" value="Val-tRNA_synth_C_sf"/>
</dbReference>
<feature type="compositionally biased region" description="Basic and acidic residues" evidence="5">
    <location>
        <begin position="542"/>
        <end position="557"/>
    </location>
</feature>
<gene>
    <name evidence="8" type="ORF">I6G68_00115</name>
    <name evidence="7" type="ORF">ODY43_04510</name>
</gene>
<dbReference type="Proteomes" id="UP000594771">
    <property type="component" value="Chromosome"/>
</dbReference>
<evidence type="ECO:0000313" key="7">
    <source>
        <dbReference type="EMBL" id="MCY3053248.1"/>
    </source>
</evidence>
<evidence type="ECO:0000256" key="1">
    <source>
        <dbReference type="ARBA" id="ARBA00022737"/>
    </source>
</evidence>
<dbReference type="FunFam" id="3.40.50.300:FF:000011">
    <property type="entry name" value="Putative ABC transporter ATP-binding component"/>
    <property type="match status" value="1"/>
</dbReference>
<feature type="coiled-coil region" evidence="4">
    <location>
        <begin position="250"/>
        <end position="277"/>
    </location>
</feature>
<dbReference type="OrthoDB" id="9760950at2"/>
<feature type="compositionally biased region" description="Polar residues" evidence="5">
    <location>
        <begin position="558"/>
        <end position="567"/>
    </location>
</feature>
<dbReference type="GO" id="GO:0003677">
    <property type="term" value="F:DNA binding"/>
    <property type="evidence" value="ECO:0007669"/>
    <property type="project" value="InterPro"/>
</dbReference>
<dbReference type="InterPro" id="IPR027417">
    <property type="entry name" value="P-loop_NTPase"/>
</dbReference>
<keyword evidence="3 8" id="KW-0067">ATP-binding</keyword>
<dbReference type="PANTHER" id="PTHR42855:SF2">
    <property type="entry name" value="DRUG RESISTANCE ABC TRANSPORTER,ATP-BINDING PROTEIN"/>
    <property type="match status" value="1"/>
</dbReference>
<dbReference type="PROSITE" id="PS00211">
    <property type="entry name" value="ABC_TRANSPORTER_1"/>
    <property type="match status" value="2"/>
</dbReference>
<evidence type="ECO:0000313" key="9">
    <source>
        <dbReference type="Proteomes" id="UP000594771"/>
    </source>
</evidence>
<evidence type="ECO:0000256" key="5">
    <source>
        <dbReference type="SAM" id="MobiDB-lite"/>
    </source>
</evidence>
<keyword evidence="1" id="KW-0677">Repeat</keyword>
<feature type="domain" description="ABC transporter" evidence="6">
    <location>
        <begin position="329"/>
        <end position="543"/>
    </location>
</feature>
<feature type="region of interest" description="Disordered" evidence="5">
    <location>
        <begin position="542"/>
        <end position="583"/>
    </location>
</feature>
<dbReference type="Gene3D" id="3.40.50.300">
    <property type="entry name" value="P-loop containing nucleotide triphosphate hydrolases"/>
    <property type="match status" value="2"/>
</dbReference>
<keyword evidence="10" id="KW-1185">Reference proteome</keyword>
<feature type="compositionally biased region" description="Basic and acidic residues" evidence="5">
    <location>
        <begin position="568"/>
        <end position="583"/>
    </location>
</feature>
<protein>
    <submittedName>
        <fullName evidence="8">ABC-F family ATP-binding cassette domain-containing protein</fullName>
    </submittedName>
</protein>
<dbReference type="SMART" id="SM00382">
    <property type="entry name" value="AAA"/>
    <property type="match status" value="2"/>
</dbReference>
<evidence type="ECO:0000256" key="3">
    <source>
        <dbReference type="ARBA" id="ARBA00022840"/>
    </source>
</evidence>
<dbReference type="SUPFAM" id="SSF52540">
    <property type="entry name" value="P-loop containing nucleoside triphosphate hydrolases"/>
    <property type="match status" value="2"/>
</dbReference>
<dbReference type="InterPro" id="IPR032524">
    <property type="entry name" value="ABC_tran_C"/>
</dbReference>
<dbReference type="Proteomes" id="UP001069145">
    <property type="component" value="Unassembled WGS sequence"/>
</dbReference>
<sequence>MIVLQGSKLMRRFGSDILFQDVQMTIQDNSRTALVGRNGTGKSTLLKMLAGIEEPDQGQVTRAKGKTIAYMDQHAAIENSQRTIYEEMRSVFKESIALIHHAEQAAQDLADAHDEASYQEALKRYDQLQEEVNQSNAYGYDSEIRMVLHGFQFPESDYDKPINQLSGGQRTRLALAKVLLEKRDILILDEPTNHLDIETLTWLEDYLPSYPGALLIVSHDRYFLDHVTNETYEMTGHSMEYYKGNYSFYLKEKAVRLESWQKAYDKQQKKIAKLEDYVARNLVRASTTKMAQSRRKQLEKMPKIEKPKQDEKSPHIQFLTDKASGNVVLTADHLGIGYDDHLLSYPIEMDIRKQQAIAVVGPNGVGKSTLLKTIIQEIPAIKGEIHYGANVTIGYYDQELAKLHSNKDVLHELWDDHPTINEENIRTILGSFLFSGQDVEKSVAMLSGGEKARLALAKLSFNHDNFLVLDEPTNHLDIDSKEILENALIAYDGTLLFVSHDRYFINRIATQVLEISPEGSTLYLGDYDYYLNKKAEQEARLEEENKENQASLTEEKSAPSQSAQAYQNRKERQKEERKLQRQSKKIEASIEGLDEEIAEIQEKMTDPDILQNYYELNQLDQSLKDTQAQQEELFKEWELVQSQLENFNQ</sequence>
<dbReference type="KEGG" id="aun:AWM73_00900"/>
<dbReference type="InterPro" id="IPR017871">
    <property type="entry name" value="ABC_transporter-like_CS"/>
</dbReference>
<dbReference type="EMBL" id="CP065662">
    <property type="protein sequence ID" value="QPS01524.1"/>
    <property type="molecule type" value="Genomic_DNA"/>
</dbReference>
<dbReference type="GO" id="GO:0005524">
    <property type="term" value="F:ATP binding"/>
    <property type="evidence" value="ECO:0007669"/>
    <property type="project" value="UniProtKB-KW"/>
</dbReference>
<organism evidence="8 9">
    <name type="scientific">Aerococcus urinae</name>
    <dbReference type="NCBI Taxonomy" id="1376"/>
    <lineage>
        <taxon>Bacteria</taxon>
        <taxon>Bacillati</taxon>
        <taxon>Bacillota</taxon>
        <taxon>Bacilli</taxon>
        <taxon>Lactobacillales</taxon>
        <taxon>Aerococcaceae</taxon>
        <taxon>Aerococcus</taxon>
    </lineage>
</organism>
<proteinExistence type="predicted"/>
<dbReference type="Pfam" id="PF16326">
    <property type="entry name" value="ABC_tran_CTD"/>
    <property type="match status" value="1"/>
</dbReference>
<dbReference type="InterPro" id="IPR003439">
    <property type="entry name" value="ABC_transporter-like_ATP-bd"/>
</dbReference>
<dbReference type="Pfam" id="PF00005">
    <property type="entry name" value="ABC_tran"/>
    <property type="match status" value="2"/>
</dbReference>
<evidence type="ECO:0000256" key="4">
    <source>
        <dbReference type="SAM" id="Coils"/>
    </source>
</evidence>
<dbReference type="InterPro" id="IPR051309">
    <property type="entry name" value="ABCF_ATPase"/>
</dbReference>